<dbReference type="SUPFAM" id="SSF56281">
    <property type="entry name" value="Metallo-hydrolase/oxidoreductase"/>
    <property type="match status" value="1"/>
</dbReference>
<gene>
    <name evidence="1" type="ORF">MBAV_003550</name>
</gene>
<dbReference type="Gene3D" id="3.60.15.10">
    <property type="entry name" value="Ribonuclease Z/Hydroxyacylglutathione hydrolase-like"/>
    <property type="match status" value="1"/>
</dbReference>
<evidence type="ECO:0008006" key="3">
    <source>
        <dbReference type="Google" id="ProtNLM"/>
    </source>
</evidence>
<accession>A0A0F3GQS1</accession>
<evidence type="ECO:0000313" key="2">
    <source>
        <dbReference type="Proteomes" id="UP000033423"/>
    </source>
</evidence>
<dbReference type="Proteomes" id="UP000033423">
    <property type="component" value="Unassembled WGS sequence"/>
</dbReference>
<dbReference type="EMBL" id="LACI01001549">
    <property type="protein sequence ID" value="KJU84256.1"/>
    <property type="molecule type" value="Genomic_DNA"/>
</dbReference>
<protein>
    <recommendedName>
        <fullName evidence="3">Beta-lactamase domain-containing protein</fullName>
    </recommendedName>
</protein>
<proteinExistence type="predicted"/>
<keyword evidence="2" id="KW-1185">Reference proteome</keyword>
<evidence type="ECO:0000313" key="1">
    <source>
        <dbReference type="EMBL" id="KJU84256.1"/>
    </source>
</evidence>
<feature type="non-terminal residue" evidence="1">
    <location>
        <position position="56"/>
    </location>
</feature>
<organism evidence="1 2">
    <name type="scientific">Candidatus Magnetobacterium bavaricum</name>
    <dbReference type="NCBI Taxonomy" id="29290"/>
    <lineage>
        <taxon>Bacteria</taxon>
        <taxon>Pseudomonadati</taxon>
        <taxon>Nitrospirota</taxon>
        <taxon>Thermodesulfovibrionia</taxon>
        <taxon>Thermodesulfovibrionales</taxon>
        <taxon>Candidatus Magnetobacteriaceae</taxon>
        <taxon>Candidatus Magnetobacterium</taxon>
    </lineage>
</organism>
<dbReference type="InterPro" id="IPR036866">
    <property type="entry name" value="RibonucZ/Hydroxyglut_hydro"/>
</dbReference>
<dbReference type="AlphaFoldDB" id="A0A0F3GQS1"/>
<sequence>MIKLTVLCDNYTPPSIGLKSEHGFSLLIQMNGQNILFDTGQSGICVDNAFIEGEEK</sequence>
<reference evidence="1 2" key="1">
    <citation type="submission" date="2015-02" db="EMBL/GenBank/DDBJ databases">
        <title>Single-cell genomics of uncultivated deep-branching MTB reveals a conserved set of magnetosome genes.</title>
        <authorList>
            <person name="Kolinko S."/>
            <person name="Richter M."/>
            <person name="Glockner F.O."/>
            <person name="Brachmann A."/>
            <person name="Schuler D."/>
        </authorList>
    </citation>
    <scope>NUCLEOTIDE SEQUENCE [LARGE SCALE GENOMIC DNA]</scope>
    <source>
        <strain evidence="1">TM-1</strain>
    </source>
</reference>
<comment type="caution">
    <text evidence="1">The sequence shown here is derived from an EMBL/GenBank/DDBJ whole genome shotgun (WGS) entry which is preliminary data.</text>
</comment>
<name>A0A0F3GQS1_9BACT</name>